<dbReference type="EMBL" id="LT796768">
    <property type="protein sequence ID" value="SKB08333.1"/>
    <property type="molecule type" value="Genomic_DNA"/>
</dbReference>
<sequence length="220" mass="24398">MPLRHEPDVSHADWFVRSETDWRVLATQGPPDFEAYATVRFDDGESAAYRSDDEVMAHVVGLAAAHTRTPDDVFFGLWDGWGELTDAGRAYTTLRGNWLRDLWFRPTPPRIRPAFDDDVLEAPKVDLRGDRAYLLFRGPAASVGDWGARPYGTDVERTLPPASITWPADRAWFIAADVDPSWMVVGGSQALVDAILAEPGLDAEPADHGVVPTLTPEEDR</sequence>
<dbReference type="Proteomes" id="UP000191040">
    <property type="component" value="Chromosome I"/>
</dbReference>
<proteinExistence type="predicted"/>
<dbReference type="STRING" id="1736691.SAMN06295964_2121"/>
<dbReference type="AlphaFoldDB" id="A0A1T4Z387"/>
<keyword evidence="2" id="KW-1185">Reference proteome</keyword>
<organism evidence="1 2">
    <name type="scientific">Aeromicrobium choanae</name>
    <dbReference type="NCBI Taxonomy" id="1736691"/>
    <lineage>
        <taxon>Bacteria</taxon>
        <taxon>Bacillati</taxon>
        <taxon>Actinomycetota</taxon>
        <taxon>Actinomycetes</taxon>
        <taxon>Propionibacteriales</taxon>
        <taxon>Nocardioidaceae</taxon>
        <taxon>Aeromicrobium</taxon>
    </lineage>
</organism>
<reference evidence="2" key="1">
    <citation type="submission" date="2017-02" db="EMBL/GenBank/DDBJ databases">
        <authorList>
            <person name="Varghese N."/>
            <person name="Submissions S."/>
        </authorList>
    </citation>
    <scope>NUCLEOTIDE SEQUENCE [LARGE SCALE GENOMIC DNA]</scope>
    <source>
        <strain evidence="2">9H-4</strain>
    </source>
</reference>
<name>A0A1T4Z387_9ACTN</name>
<protein>
    <submittedName>
        <fullName evidence="1">Uncharacterized protein</fullName>
    </submittedName>
</protein>
<evidence type="ECO:0000313" key="2">
    <source>
        <dbReference type="Proteomes" id="UP000191040"/>
    </source>
</evidence>
<gene>
    <name evidence="1" type="ORF">SAMN06295964_2121</name>
</gene>
<evidence type="ECO:0000313" key="1">
    <source>
        <dbReference type="EMBL" id="SKB08333.1"/>
    </source>
</evidence>
<accession>A0A1T4Z387</accession>
<dbReference type="RefSeq" id="WP_197684301.1">
    <property type="nucleotide sequence ID" value="NZ_LT796768.1"/>
</dbReference>